<evidence type="ECO:0000313" key="1">
    <source>
        <dbReference type="EMBL" id="MCQ8276861.1"/>
    </source>
</evidence>
<dbReference type="InterPro" id="IPR014903">
    <property type="entry name" value="DUF1796"/>
</dbReference>
<sequence>MALSGPGAADAEPFRHVVGLGSGCWTAQLLKDLDLRRAGGPFDWIFSSPRMVQHCLRDDFATFLDERAYGRVGSPQQWTHPVFRDAYGLGVVVNHHDLAQPGGFGPFRRAVDRLRTVLAGDARTLFVAITPLKPDWSADNDAIVALLRERTRRFRFLSIALDEPAPGGLVLERRRCTIDLDEVVLRPEGIMRDGLRFERATDNEALRSTMQDYRFELSPPPMALLSAAVDRPRLLSEAAALEGTFRWLDAQQGLDAVSAAIARASPFSLLLLDPVAGFAAAIDPGVRRVLDPAQRQALLDESWRIWFDGQAPDTDDPVLRALGEAFSSAVQEADILCIPAAAELAGDPARFGALARLHASVRTRTDALFGPPSLLPAMHETLPYLRTLLAGLPFLGFVGAHPAMFRKLSHFCGVHDARFVPVPREAAFPVAEDGIDPRGFMPDGHRATLDALSVPYPGAVFLVSAPGPLGAVYAGRIKSQGGIAIEIGSLAARWAGG</sequence>
<dbReference type="EMBL" id="JAMSKV010000001">
    <property type="protein sequence ID" value="MCQ8276861.1"/>
    <property type="molecule type" value="Genomic_DNA"/>
</dbReference>
<dbReference type="Proteomes" id="UP001524587">
    <property type="component" value="Unassembled WGS sequence"/>
</dbReference>
<keyword evidence="2" id="KW-1185">Reference proteome</keyword>
<dbReference type="Pfam" id="PF08795">
    <property type="entry name" value="DUF1796"/>
    <property type="match status" value="1"/>
</dbReference>
<proteinExistence type="predicted"/>
<name>A0ABT1W1W0_9PROT</name>
<reference evidence="1 2" key="1">
    <citation type="submission" date="2022-06" db="EMBL/GenBank/DDBJ databases">
        <title>Endosaccharibacter gen. nov., sp. nov., endophytic bacteria isolated from sugarcane.</title>
        <authorList>
            <person name="Pitiwittayakul N."/>
            <person name="Yukphan P."/>
            <person name="Charoenyingcharoen P."/>
            <person name="Tanasupawat S."/>
        </authorList>
    </citation>
    <scope>NUCLEOTIDE SEQUENCE [LARGE SCALE GENOMIC DNA]</scope>
    <source>
        <strain evidence="1 2">KSS8</strain>
    </source>
</reference>
<protein>
    <submittedName>
        <fullName evidence="1">Papain-like cysteine peptidase</fullName>
    </submittedName>
</protein>
<accession>A0ABT1W1W0</accession>
<comment type="caution">
    <text evidence="1">The sequence shown here is derived from an EMBL/GenBank/DDBJ whole genome shotgun (WGS) entry which is preliminary data.</text>
</comment>
<dbReference type="RefSeq" id="WP_422862310.1">
    <property type="nucleotide sequence ID" value="NZ_JAMSKV010000001.1"/>
</dbReference>
<organism evidence="1 2">
    <name type="scientific">Endosaccharibacter trunci</name>
    <dbReference type="NCBI Taxonomy" id="2812733"/>
    <lineage>
        <taxon>Bacteria</taxon>
        <taxon>Pseudomonadati</taxon>
        <taxon>Pseudomonadota</taxon>
        <taxon>Alphaproteobacteria</taxon>
        <taxon>Acetobacterales</taxon>
        <taxon>Acetobacteraceae</taxon>
        <taxon>Endosaccharibacter</taxon>
    </lineage>
</organism>
<evidence type="ECO:0000313" key="2">
    <source>
        <dbReference type="Proteomes" id="UP001524587"/>
    </source>
</evidence>
<gene>
    <name evidence="1" type="ORF">NFI95_00155</name>
</gene>